<evidence type="ECO:0008006" key="12">
    <source>
        <dbReference type="Google" id="ProtNLM"/>
    </source>
</evidence>
<dbReference type="GO" id="GO:0001164">
    <property type="term" value="F:RNA polymerase I core promoter sequence-specific DNA binding"/>
    <property type="evidence" value="ECO:0007669"/>
    <property type="project" value="InterPro"/>
</dbReference>
<comment type="similarity">
    <text evidence="2">Belongs to the RRN7/TAF1B family.</text>
</comment>
<dbReference type="GO" id="GO:0070860">
    <property type="term" value="C:RNA polymerase I core factor complex"/>
    <property type="evidence" value="ECO:0007669"/>
    <property type="project" value="InterPro"/>
</dbReference>
<keyword evidence="8" id="KW-0804">Transcription</keyword>
<keyword evidence="7" id="KW-0238">DNA-binding</keyword>
<organism evidence="10">
    <name type="scientific">Oikopleura dioica</name>
    <name type="common">Tunicate</name>
    <dbReference type="NCBI Taxonomy" id="34765"/>
    <lineage>
        <taxon>Eukaryota</taxon>
        <taxon>Metazoa</taxon>
        <taxon>Chordata</taxon>
        <taxon>Tunicata</taxon>
        <taxon>Appendicularia</taxon>
        <taxon>Copelata</taxon>
        <taxon>Oikopleuridae</taxon>
        <taxon>Oikopleura</taxon>
    </lineage>
</organism>
<comment type="subcellular location">
    <subcellularLocation>
        <location evidence="1">Nucleus</location>
        <location evidence="1">Nucleolus</location>
    </subcellularLocation>
</comment>
<evidence type="ECO:0000256" key="8">
    <source>
        <dbReference type="ARBA" id="ARBA00023163"/>
    </source>
</evidence>
<evidence type="ECO:0000313" key="10">
    <source>
        <dbReference type="EMBL" id="CBY14359.1"/>
    </source>
</evidence>
<evidence type="ECO:0000313" key="11">
    <source>
        <dbReference type="Proteomes" id="UP000001307"/>
    </source>
</evidence>
<reference evidence="10" key="1">
    <citation type="journal article" date="2010" name="Science">
        <title>Plasticity of animal genome architecture unmasked by rapid evolution of a pelagic tunicate.</title>
        <authorList>
            <person name="Denoeud F."/>
            <person name="Henriet S."/>
            <person name="Mungpakdee S."/>
            <person name="Aury J.M."/>
            <person name="Da Silva C."/>
            <person name="Brinkmann H."/>
            <person name="Mikhaleva J."/>
            <person name="Olsen L.C."/>
            <person name="Jubin C."/>
            <person name="Canestro C."/>
            <person name="Bouquet J.M."/>
            <person name="Danks G."/>
            <person name="Poulain J."/>
            <person name="Campsteijn C."/>
            <person name="Adamski M."/>
            <person name="Cross I."/>
            <person name="Yadetie F."/>
            <person name="Muffato M."/>
            <person name="Louis A."/>
            <person name="Butcher S."/>
            <person name="Tsagkogeorga G."/>
            <person name="Konrad A."/>
            <person name="Singh S."/>
            <person name="Jensen M.F."/>
            <person name="Cong E.H."/>
            <person name="Eikeseth-Otteraa H."/>
            <person name="Noel B."/>
            <person name="Anthouard V."/>
            <person name="Porcel B.M."/>
            <person name="Kachouri-Lafond R."/>
            <person name="Nishino A."/>
            <person name="Ugolini M."/>
            <person name="Chourrout P."/>
            <person name="Nishida H."/>
            <person name="Aasland R."/>
            <person name="Huzurbazar S."/>
            <person name="Westhof E."/>
            <person name="Delsuc F."/>
            <person name="Lehrach H."/>
            <person name="Reinhardt R."/>
            <person name="Weissenbach J."/>
            <person name="Roy S.W."/>
            <person name="Artiguenave F."/>
            <person name="Postlethwait J.H."/>
            <person name="Manak J.R."/>
            <person name="Thompson E.M."/>
            <person name="Jaillon O."/>
            <person name="Du Pasquier L."/>
            <person name="Boudinot P."/>
            <person name="Liberles D.A."/>
            <person name="Volff J.N."/>
            <person name="Philippe H."/>
            <person name="Lenhard B."/>
            <person name="Roest Crollius H."/>
            <person name="Wincker P."/>
            <person name="Chourrout D."/>
        </authorList>
    </citation>
    <scope>NUCLEOTIDE SEQUENCE [LARGE SCALE GENOMIC DNA]</scope>
</reference>
<sequence length="593" mass="69538">MAIETHKKFPCENCDSIKYKNRDGLWICVVCKAENTDIVVEEFDDDPNVSKYRMTATVTRAETKTDVEASFIRNPDQGNRPWLTIEALQQILRCKALAICRELQLNESESQKVIMLLREMWFTYLKARLLCFTSESNPINFRDRDLHMYRAIKNDGFNGFEKTSYDPMLYKKTPKDVDMGIYSAGNTTHFEFTSSDSEPEAQVSLNKAKKLQKKKKKAVRKFQRVSLADIQSILFIGFRVLGYPIPFKSIFKHCIIDEIKNYLPSHMKPTSVDLFLKKLVFNITDETIESRNKLHRETLSFVHHHMAPPFSELLSQLDCKSARGSLFVREMKSKLCELELPDCFCTIVNQFLPHFLQKIESLPEYKVEVFMPFIDVWVQAIIYTVMVSAEADDQLAWLAWCNGWRVRRESKEDLLSDIIAVTLDEARINNRTQKYKNMDKKNYQMVQQMPTIEKTERQEETHHTDVSFSTKLKMPKVELNSRLRALIYSFLPSKVDLESYTKFEKRHVIKESNNYYRFFIRHLRNEENQSRLVSFFDGKKFVAKHITSHKKTKTRKTWSYEHKLPLPGYLDTFAELAAVSKEQFIATVLVLLE</sequence>
<keyword evidence="6" id="KW-0805">Transcription regulation</keyword>
<gene>
    <name evidence="10" type="ORF">GSOID_T00007352001</name>
</gene>
<evidence type="ECO:0000256" key="7">
    <source>
        <dbReference type="ARBA" id="ARBA00023125"/>
    </source>
</evidence>
<evidence type="ECO:0000256" key="1">
    <source>
        <dbReference type="ARBA" id="ARBA00004604"/>
    </source>
</evidence>
<dbReference type="AlphaFoldDB" id="E4XXG5"/>
<keyword evidence="5" id="KW-0862">Zinc</keyword>
<evidence type="ECO:0000256" key="6">
    <source>
        <dbReference type="ARBA" id="ARBA00023015"/>
    </source>
</evidence>
<accession>E4XXG5</accession>
<dbReference type="OrthoDB" id="10103911at2759"/>
<keyword evidence="9" id="KW-0539">Nucleus</keyword>
<dbReference type="GO" id="GO:0008270">
    <property type="term" value="F:zinc ion binding"/>
    <property type="evidence" value="ECO:0007669"/>
    <property type="project" value="UniProtKB-KW"/>
</dbReference>
<keyword evidence="3" id="KW-0479">Metal-binding</keyword>
<dbReference type="InterPro" id="IPR033599">
    <property type="entry name" value="TAF1B/Rrn7"/>
</dbReference>
<dbReference type="InParanoid" id="E4XXG5"/>
<keyword evidence="11" id="KW-1185">Reference proteome</keyword>
<evidence type="ECO:0000256" key="3">
    <source>
        <dbReference type="ARBA" id="ARBA00022723"/>
    </source>
</evidence>
<dbReference type="PANTHER" id="PTHR31576">
    <property type="entry name" value="TATA BOX-BINDING PROTEIN-ASSOCIATED FACTOR RNA POLYMERASE I SUBUNIT B"/>
    <property type="match status" value="1"/>
</dbReference>
<evidence type="ECO:0000256" key="9">
    <source>
        <dbReference type="ARBA" id="ARBA00023242"/>
    </source>
</evidence>
<name>E4XXG5_OIKDI</name>
<protein>
    <recommendedName>
        <fullName evidence="12">TATA box-binding protein-associated factor RNA polymerase I subunit B</fullName>
    </recommendedName>
</protein>
<dbReference type="EMBL" id="FN653278">
    <property type="protein sequence ID" value="CBY14359.1"/>
    <property type="molecule type" value="Genomic_DNA"/>
</dbReference>
<dbReference type="PANTHER" id="PTHR31576:SF2">
    <property type="entry name" value="TATA BOX-BINDING PROTEIN-ASSOCIATED FACTOR RNA POLYMERASE I SUBUNIT B"/>
    <property type="match status" value="1"/>
</dbReference>
<dbReference type="GO" id="GO:0042790">
    <property type="term" value="P:nucleolar large rRNA transcription by RNA polymerase I"/>
    <property type="evidence" value="ECO:0007669"/>
    <property type="project" value="TreeGrafter"/>
</dbReference>
<dbReference type="Proteomes" id="UP000001307">
    <property type="component" value="Unassembled WGS sequence"/>
</dbReference>
<evidence type="ECO:0000256" key="5">
    <source>
        <dbReference type="ARBA" id="ARBA00022833"/>
    </source>
</evidence>
<evidence type="ECO:0000256" key="2">
    <source>
        <dbReference type="ARBA" id="ARBA00006899"/>
    </source>
</evidence>
<evidence type="ECO:0000256" key="4">
    <source>
        <dbReference type="ARBA" id="ARBA00022771"/>
    </source>
</evidence>
<keyword evidence="4" id="KW-0863">Zinc-finger</keyword>
<proteinExistence type="inferred from homology"/>